<dbReference type="Proteomes" id="UP000006830">
    <property type="component" value="Chromosome"/>
</dbReference>
<protein>
    <submittedName>
        <fullName evidence="1">Uncharacterized protein</fullName>
    </submittedName>
</protein>
<evidence type="ECO:0000313" key="1">
    <source>
        <dbReference type="EMBL" id="ABV74950.1"/>
    </source>
</evidence>
<keyword evidence="2" id="KW-1185">Reference proteome</keyword>
<accession>A8GNH5</accession>
<organism evidence="1 2">
    <name type="scientific">Rickettsia akari (strain Hartford)</name>
    <dbReference type="NCBI Taxonomy" id="293614"/>
    <lineage>
        <taxon>Bacteria</taxon>
        <taxon>Pseudomonadati</taxon>
        <taxon>Pseudomonadota</taxon>
        <taxon>Alphaproteobacteria</taxon>
        <taxon>Rickettsiales</taxon>
        <taxon>Rickettsiaceae</taxon>
        <taxon>Rickettsieae</taxon>
        <taxon>Rickettsia</taxon>
        <taxon>spotted fever group</taxon>
    </lineage>
</organism>
<dbReference type="RefSeq" id="WP_012149583.1">
    <property type="nucleotide sequence ID" value="NC_009881.1"/>
</dbReference>
<evidence type="ECO:0000313" key="2">
    <source>
        <dbReference type="Proteomes" id="UP000006830"/>
    </source>
</evidence>
<name>A8GNH5_RICAH</name>
<dbReference type="HOGENOM" id="CLU_3011413_0_0_5"/>
<gene>
    <name evidence="1" type="ordered locus">A1C_03320</name>
</gene>
<dbReference type="EMBL" id="CP000847">
    <property type="protein sequence ID" value="ABV74950.1"/>
    <property type="molecule type" value="Genomic_DNA"/>
</dbReference>
<sequence>MQNLLPLLIIFFGLNTYSNPMPLGLELNKTTNIDLTKKNTKSSIKHLIISKDIIII</sequence>
<proteinExistence type="predicted"/>
<reference evidence="1" key="1">
    <citation type="submission" date="2007-09" db="EMBL/GenBank/DDBJ databases">
        <title>Complete Genome Sequence of Rickettsia akari.</title>
        <authorList>
            <person name="Madan A."/>
            <person name="Fahey J."/>
            <person name="Helton E."/>
            <person name="Ketteman M."/>
            <person name="Madan A."/>
            <person name="Rodrigues S."/>
            <person name="Sanchez A."/>
            <person name="Whiting M."/>
            <person name="Dasch G."/>
            <person name="Eremeeva M."/>
        </authorList>
    </citation>
    <scope>NUCLEOTIDE SEQUENCE</scope>
    <source>
        <strain evidence="1">Hartford</strain>
    </source>
</reference>
<dbReference type="KEGG" id="rak:A1C_03320"/>
<dbReference type="AlphaFoldDB" id="A8GNH5"/>